<evidence type="ECO:0000313" key="10">
    <source>
        <dbReference type="EMBL" id="KXF76542.1"/>
    </source>
</evidence>
<dbReference type="InterPro" id="IPR013525">
    <property type="entry name" value="ABC2_TM"/>
</dbReference>
<feature type="domain" description="ABC transmembrane type-2" evidence="9">
    <location>
        <begin position="131"/>
        <end position="369"/>
    </location>
</feature>
<feature type="transmembrane region" description="Helical" evidence="8">
    <location>
        <begin position="348"/>
        <end position="366"/>
    </location>
</feature>
<dbReference type="PROSITE" id="PS51012">
    <property type="entry name" value="ABC_TM2"/>
    <property type="match status" value="1"/>
</dbReference>
<dbReference type="GO" id="GO:0140359">
    <property type="term" value="F:ABC-type transporter activity"/>
    <property type="evidence" value="ECO:0007669"/>
    <property type="project" value="InterPro"/>
</dbReference>
<evidence type="ECO:0000256" key="1">
    <source>
        <dbReference type="ARBA" id="ARBA00004651"/>
    </source>
</evidence>
<dbReference type="Gene3D" id="3.40.1710.10">
    <property type="entry name" value="abc type-2 transporter like domain"/>
    <property type="match status" value="1"/>
</dbReference>
<dbReference type="RefSeq" id="WP_068882113.1">
    <property type="nucleotide sequence ID" value="NZ_LNTU01000023.1"/>
</dbReference>
<evidence type="ECO:0000256" key="4">
    <source>
        <dbReference type="ARBA" id="ARBA00022475"/>
    </source>
</evidence>
<keyword evidence="5 8" id="KW-0812">Transmembrane</keyword>
<evidence type="ECO:0000313" key="11">
    <source>
        <dbReference type="Proteomes" id="UP000070107"/>
    </source>
</evidence>
<dbReference type="PANTHER" id="PTHR30294">
    <property type="entry name" value="MEMBRANE COMPONENT OF ABC TRANSPORTER YHHJ-RELATED"/>
    <property type="match status" value="1"/>
</dbReference>
<accession>A0A135HTM9</accession>
<dbReference type="Pfam" id="PF12698">
    <property type="entry name" value="ABC2_membrane_3"/>
    <property type="match status" value="1"/>
</dbReference>
<reference evidence="10 11" key="1">
    <citation type="submission" date="2015-11" db="EMBL/GenBank/DDBJ databases">
        <title>Draft genome sequence of Paramesorhizobium deserti A-3-E, a strain highly resistant to diverse beta-lactam antibiotics.</title>
        <authorList>
            <person name="Lv R."/>
            <person name="Yang X."/>
            <person name="Fang N."/>
            <person name="Guo J."/>
            <person name="Luo X."/>
            <person name="Peng F."/>
            <person name="Yang R."/>
            <person name="Cui Y."/>
            <person name="Fang C."/>
            <person name="Song Y."/>
        </authorList>
    </citation>
    <scope>NUCLEOTIDE SEQUENCE [LARGE SCALE GENOMIC DNA]</scope>
    <source>
        <strain evidence="10 11">A-3-E</strain>
    </source>
</reference>
<evidence type="ECO:0000256" key="3">
    <source>
        <dbReference type="ARBA" id="ARBA00022448"/>
    </source>
</evidence>
<dbReference type="STRING" id="1494590.ATN84_10780"/>
<keyword evidence="6 8" id="KW-1133">Transmembrane helix</keyword>
<feature type="transmembrane region" description="Helical" evidence="8">
    <location>
        <begin position="221"/>
        <end position="250"/>
    </location>
</feature>
<organism evidence="10 11">
    <name type="scientific">Paramesorhizobium deserti</name>
    <dbReference type="NCBI Taxonomy" id="1494590"/>
    <lineage>
        <taxon>Bacteria</taxon>
        <taxon>Pseudomonadati</taxon>
        <taxon>Pseudomonadota</taxon>
        <taxon>Alphaproteobacteria</taxon>
        <taxon>Hyphomicrobiales</taxon>
        <taxon>Phyllobacteriaceae</taxon>
        <taxon>Paramesorhizobium</taxon>
    </lineage>
</organism>
<dbReference type="InterPro" id="IPR051449">
    <property type="entry name" value="ABC-2_transporter_component"/>
</dbReference>
<keyword evidence="11" id="KW-1185">Reference proteome</keyword>
<sequence>MWWIRLKALIIKELLAVLRDPKSRLILIGPPIIQLVVFSYAATLEVKNVDIMVLNRDAGNWGQELIYRISGSTPTFRSIAYTEDPAAVHAAIDRQRVIAAVQIGPTFSRDIEAGRPADIQIILDGRRSNASQLVAGYLNQIVAGVAADTPAGQRAASAEIGVVARNWFNPNLIFQWFMVPNLVASIALLIGLIVTALSIARERELGTFDQLMVSPLRTHEILIGKLIPPMMIGMFHMTIFILAAIFIFGVPLRGSLLLLYGSAVVYLAAVVGLGLFISALSMTQQQAILGAFLFMVPATLLSGFATPIENMPGWLQPITLINPLRFFLVIVKGVFLRDIPASEVLDNTIPLALIAIVTLSAASWLFRRRLE</sequence>
<evidence type="ECO:0000256" key="5">
    <source>
        <dbReference type="ARBA" id="ARBA00022692"/>
    </source>
</evidence>
<dbReference type="PANTHER" id="PTHR30294:SF44">
    <property type="entry name" value="MULTIDRUG ABC TRANSPORTER PERMEASE YBHR-RELATED"/>
    <property type="match status" value="1"/>
</dbReference>
<evidence type="ECO:0000256" key="2">
    <source>
        <dbReference type="ARBA" id="ARBA00007783"/>
    </source>
</evidence>
<feature type="transmembrane region" description="Helical" evidence="8">
    <location>
        <begin position="256"/>
        <end position="280"/>
    </location>
</feature>
<proteinExistence type="inferred from homology"/>
<gene>
    <name evidence="10" type="ORF">ATN84_10780</name>
</gene>
<feature type="transmembrane region" description="Helical" evidence="8">
    <location>
        <begin position="287"/>
        <end position="308"/>
    </location>
</feature>
<evidence type="ECO:0000256" key="6">
    <source>
        <dbReference type="ARBA" id="ARBA00022989"/>
    </source>
</evidence>
<name>A0A135HTM9_9HYPH</name>
<dbReference type="GO" id="GO:0005886">
    <property type="term" value="C:plasma membrane"/>
    <property type="evidence" value="ECO:0007669"/>
    <property type="project" value="UniProtKB-SubCell"/>
</dbReference>
<keyword evidence="4" id="KW-1003">Cell membrane</keyword>
<keyword evidence="3" id="KW-0813">Transport</keyword>
<dbReference type="OrthoDB" id="9784671at2"/>
<keyword evidence="7 8" id="KW-0472">Membrane</keyword>
<comment type="similarity">
    <text evidence="2">Belongs to the ABC-2 integral membrane protein family.</text>
</comment>
<comment type="subcellular location">
    <subcellularLocation>
        <location evidence="1">Cell membrane</location>
        <topology evidence="1">Multi-pass membrane protein</topology>
    </subcellularLocation>
</comment>
<feature type="transmembrane region" description="Helical" evidence="8">
    <location>
        <begin position="173"/>
        <end position="200"/>
    </location>
</feature>
<dbReference type="EMBL" id="LNTU01000023">
    <property type="protein sequence ID" value="KXF76542.1"/>
    <property type="molecule type" value="Genomic_DNA"/>
</dbReference>
<protein>
    <recommendedName>
        <fullName evidence="9">ABC transmembrane type-2 domain-containing protein</fullName>
    </recommendedName>
</protein>
<evidence type="ECO:0000259" key="9">
    <source>
        <dbReference type="PROSITE" id="PS51012"/>
    </source>
</evidence>
<evidence type="ECO:0000256" key="7">
    <source>
        <dbReference type="ARBA" id="ARBA00023136"/>
    </source>
</evidence>
<dbReference type="Proteomes" id="UP000070107">
    <property type="component" value="Unassembled WGS sequence"/>
</dbReference>
<dbReference type="AlphaFoldDB" id="A0A135HTM9"/>
<comment type="caution">
    <text evidence="10">The sequence shown here is derived from an EMBL/GenBank/DDBJ whole genome shotgun (WGS) entry which is preliminary data.</text>
</comment>
<dbReference type="InterPro" id="IPR047817">
    <property type="entry name" value="ABC2_TM_bact-type"/>
</dbReference>
<evidence type="ECO:0000256" key="8">
    <source>
        <dbReference type="SAM" id="Phobius"/>
    </source>
</evidence>